<keyword evidence="6" id="KW-1185">Reference proteome</keyword>
<dbReference type="AlphaFoldDB" id="A0A919YPZ4"/>
<dbReference type="Pfam" id="PF12833">
    <property type="entry name" value="HTH_18"/>
    <property type="match status" value="1"/>
</dbReference>
<dbReference type="SUPFAM" id="SSF46689">
    <property type="entry name" value="Homeodomain-like"/>
    <property type="match status" value="2"/>
</dbReference>
<name>A0A919YPZ4_9BACL</name>
<dbReference type="PROSITE" id="PS00041">
    <property type="entry name" value="HTH_ARAC_FAMILY_1"/>
    <property type="match status" value="1"/>
</dbReference>
<keyword evidence="1" id="KW-0805">Transcription regulation</keyword>
<keyword evidence="2" id="KW-0238">DNA-binding</keyword>
<dbReference type="GO" id="GO:0003700">
    <property type="term" value="F:DNA-binding transcription factor activity"/>
    <property type="evidence" value="ECO:0007669"/>
    <property type="project" value="InterPro"/>
</dbReference>
<reference evidence="5" key="1">
    <citation type="submission" date="2021-03" db="EMBL/GenBank/DDBJ databases">
        <title>Antimicrobial resistance genes in bacteria isolated from Japanese honey, and their potential for conferring macrolide and lincosamide resistance in the American foulbrood pathogen Paenibacillus larvae.</title>
        <authorList>
            <person name="Okamoto M."/>
            <person name="Kumagai M."/>
            <person name="Kanamori H."/>
            <person name="Takamatsu D."/>
        </authorList>
    </citation>
    <scope>NUCLEOTIDE SEQUENCE</scope>
    <source>
        <strain evidence="5">J40TS1</strain>
    </source>
</reference>
<evidence type="ECO:0000256" key="2">
    <source>
        <dbReference type="ARBA" id="ARBA00023125"/>
    </source>
</evidence>
<dbReference type="RefSeq" id="WP_213514380.1">
    <property type="nucleotide sequence ID" value="NZ_BOSE01000002.1"/>
</dbReference>
<protein>
    <submittedName>
        <fullName evidence="5">AraC family transcriptional regulator</fullName>
    </submittedName>
</protein>
<evidence type="ECO:0000256" key="3">
    <source>
        <dbReference type="ARBA" id="ARBA00023163"/>
    </source>
</evidence>
<dbReference type="InterPro" id="IPR020449">
    <property type="entry name" value="Tscrpt_reg_AraC-type_HTH"/>
</dbReference>
<dbReference type="GO" id="GO:0043565">
    <property type="term" value="F:sequence-specific DNA binding"/>
    <property type="evidence" value="ECO:0007669"/>
    <property type="project" value="InterPro"/>
</dbReference>
<feature type="domain" description="HTH araC/xylS-type" evidence="4">
    <location>
        <begin position="313"/>
        <end position="411"/>
    </location>
</feature>
<dbReference type="PANTHER" id="PTHR43280:SF34">
    <property type="entry name" value="ARAC-FAMILY TRANSCRIPTIONAL REGULATOR"/>
    <property type="match status" value="1"/>
</dbReference>
<evidence type="ECO:0000313" key="6">
    <source>
        <dbReference type="Proteomes" id="UP000683139"/>
    </source>
</evidence>
<dbReference type="InterPro" id="IPR009057">
    <property type="entry name" value="Homeodomain-like_sf"/>
</dbReference>
<dbReference type="Proteomes" id="UP000683139">
    <property type="component" value="Unassembled WGS sequence"/>
</dbReference>
<comment type="caution">
    <text evidence="5">The sequence shown here is derived from an EMBL/GenBank/DDBJ whole genome shotgun (WGS) entry which is preliminary data.</text>
</comment>
<dbReference type="PRINTS" id="PR00032">
    <property type="entry name" value="HTHARAC"/>
</dbReference>
<organism evidence="5 6">
    <name type="scientific">Paenibacillus montaniterrae</name>
    <dbReference type="NCBI Taxonomy" id="429341"/>
    <lineage>
        <taxon>Bacteria</taxon>
        <taxon>Bacillati</taxon>
        <taxon>Bacillota</taxon>
        <taxon>Bacilli</taxon>
        <taxon>Bacillales</taxon>
        <taxon>Paenibacillaceae</taxon>
        <taxon>Paenibacillus</taxon>
    </lineage>
</organism>
<dbReference type="EMBL" id="BOSE01000002">
    <property type="protein sequence ID" value="GIP16154.1"/>
    <property type="molecule type" value="Genomic_DNA"/>
</dbReference>
<evidence type="ECO:0000259" key="4">
    <source>
        <dbReference type="PROSITE" id="PS01124"/>
    </source>
</evidence>
<dbReference type="InterPro" id="IPR018062">
    <property type="entry name" value="HTH_AraC-typ_CS"/>
</dbReference>
<gene>
    <name evidence="5" type="ORF">J40TS1_17960</name>
</gene>
<accession>A0A919YPZ4</accession>
<dbReference type="SMART" id="SM00342">
    <property type="entry name" value="HTH_ARAC"/>
    <property type="match status" value="1"/>
</dbReference>
<dbReference type="PANTHER" id="PTHR43280">
    <property type="entry name" value="ARAC-FAMILY TRANSCRIPTIONAL REGULATOR"/>
    <property type="match status" value="1"/>
</dbReference>
<evidence type="ECO:0000313" key="5">
    <source>
        <dbReference type="EMBL" id="GIP16154.1"/>
    </source>
</evidence>
<dbReference type="PROSITE" id="PS01124">
    <property type="entry name" value="HTH_ARAC_FAMILY_2"/>
    <property type="match status" value="1"/>
</dbReference>
<keyword evidence="3" id="KW-0804">Transcription</keyword>
<dbReference type="Gene3D" id="1.10.10.60">
    <property type="entry name" value="Homeodomain-like"/>
    <property type="match status" value="2"/>
</dbReference>
<sequence>MATSADTIKNKCQLISAVFDLTIYFIAPDGAILYENINQTLPHPFLDNNKDHFFNHLNFTPGQLNRFPVIQKSQYIEKYILISCIDSSSNAFEGTVMIGPVLSYPPSEDKISSLINDKRAFFQRESILKYYENLPVIHTKKLIDVCTIAYYLINHELLSPEAITIQSSKKPMVEQAAKETNLALSKMLQNDTLHYDRMFEKQLLDMVREGRVEDLKQLTAIKREEEATTILSKSSYIRSLKNHIITMLALVSRAAIEGGLQDELACSLHENFIVQLEQLNRLDEVRNFTPAALYTFVKKVKQIKEERYSATISACKNFIDKHIYQKFSHDDLANHVDLSPKYLSVLFKQEVGISVSEYIQQCKMNEAKRLLAFSKTPISEIASLLQFNDQSYFTRVFKDYAGITPKKYRETYHLLDQQ</sequence>
<proteinExistence type="predicted"/>
<evidence type="ECO:0000256" key="1">
    <source>
        <dbReference type="ARBA" id="ARBA00023015"/>
    </source>
</evidence>
<dbReference type="InterPro" id="IPR018060">
    <property type="entry name" value="HTH_AraC"/>
</dbReference>